<organism evidence="2">
    <name type="scientific">Triticum aestivum</name>
    <name type="common">Wheat</name>
    <dbReference type="NCBI Taxonomy" id="4565"/>
    <lineage>
        <taxon>Eukaryota</taxon>
        <taxon>Viridiplantae</taxon>
        <taxon>Streptophyta</taxon>
        <taxon>Embryophyta</taxon>
        <taxon>Tracheophyta</taxon>
        <taxon>Spermatophyta</taxon>
        <taxon>Magnoliopsida</taxon>
        <taxon>Liliopsida</taxon>
        <taxon>Poales</taxon>
        <taxon>Poaceae</taxon>
        <taxon>BOP clade</taxon>
        <taxon>Pooideae</taxon>
        <taxon>Triticodae</taxon>
        <taxon>Triticeae</taxon>
        <taxon>Triticinae</taxon>
        <taxon>Triticum</taxon>
    </lineage>
</organism>
<reference evidence="2" key="2">
    <citation type="submission" date="2018-10" db="UniProtKB">
        <authorList>
            <consortium name="EnsemblPlants"/>
        </authorList>
    </citation>
    <scope>IDENTIFICATION</scope>
</reference>
<dbReference type="OrthoDB" id="715336at2759"/>
<accession>A0A3B6CES4</accession>
<dbReference type="Proteomes" id="UP000019116">
    <property type="component" value="Chromosome 2B"/>
</dbReference>
<protein>
    <submittedName>
        <fullName evidence="2">Uncharacterized protein</fullName>
    </submittedName>
</protein>
<dbReference type="Gramene" id="TraesCS2B02G541200.1">
    <property type="protein sequence ID" value="TraesCS2B02G541200.1"/>
    <property type="gene ID" value="TraesCS2B02G541200"/>
</dbReference>
<reference evidence="2" key="1">
    <citation type="submission" date="2018-08" db="EMBL/GenBank/DDBJ databases">
        <authorList>
            <person name="Rossello M."/>
        </authorList>
    </citation>
    <scope>NUCLEOTIDE SEQUENCE [LARGE SCALE GENOMIC DNA]</scope>
    <source>
        <strain evidence="2">cv. Chinese Spring</strain>
    </source>
</reference>
<dbReference type="Gramene" id="TraesCLE_scaffold_000327_01G000700.1">
    <property type="protein sequence ID" value="TraesCLE_scaffold_000327_01G000700.1"/>
    <property type="gene ID" value="TraesCLE_scaffold_000327_01G000700"/>
</dbReference>
<dbReference type="Gramene" id="TraesCS2B03G1359600.1">
    <property type="protein sequence ID" value="TraesCS2B03G1359600.1.CDS"/>
    <property type="gene ID" value="TraesCS2B03G1359600"/>
</dbReference>
<dbReference type="OMA" id="ARWLWSI"/>
<dbReference type="EnsemblPlants" id="TraesCS2B02G541200.1">
    <property type="protein sequence ID" value="TraesCS2B02G541200.1"/>
    <property type="gene ID" value="TraesCS2B02G541200"/>
</dbReference>
<dbReference type="Gramene" id="TraesWEE_scaffold_073778_01G000100.1">
    <property type="protein sequence ID" value="TraesWEE_scaffold_073778_01G000100.1"/>
    <property type="gene ID" value="TraesWEE_scaffold_073778_01G000100"/>
</dbReference>
<name>A0A3B6CES4_WHEAT</name>
<dbReference type="Gramene" id="TraesROB_scaffold_004373_01G000100.1">
    <property type="protein sequence ID" value="TraesROB_scaffold_004373_01G000100.1"/>
    <property type="gene ID" value="TraesROB_scaffold_004373_01G000100"/>
</dbReference>
<dbReference type="Gramene" id="TraesCAD_scaffold_005619_01G000100.1">
    <property type="protein sequence ID" value="TraesCAD_scaffold_005619_01G000100.1"/>
    <property type="gene ID" value="TraesCAD_scaffold_005619_01G000100"/>
</dbReference>
<sequence>MWMYSGPEDTTRVRREEVGEQTVARWLWSITGNKDNPCGAKRILPFHSEHLPGEAFTNMYSPVPNREPHHGESEGSGDFEYAYDNSDDVSDDSDDDDKVESPPHSERRSKQTQEPAADHGKAVRSSAKTQDHARTTTPEPSEKVAKQWCHFSSVPYGC</sequence>
<feature type="compositionally biased region" description="Basic and acidic residues" evidence="1">
    <location>
        <begin position="99"/>
        <end position="121"/>
    </location>
</feature>
<feature type="compositionally biased region" description="Acidic residues" evidence="1">
    <location>
        <begin position="85"/>
        <end position="98"/>
    </location>
</feature>
<keyword evidence="3" id="KW-1185">Reference proteome</keyword>
<feature type="compositionally biased region" description="Basic and acidic residues" evidence="1">
    <location>
        <begin position="129"/>
        <end position="145"/>
    </location>
</feature>
<evidence type="ECO:0000256" key="1">
    <source>
        <dbReference type="SAM" id="MobiDB-lite"/>
    </source>
</evidence>
<proteinExistence type="predicted"/>
<evidence type="ECO:0000313" key="3">
    <source>
        <dbReference type="Proteomes" id="UP000019116"/>
    </source>
</evidence>
<dbReference type="AlphaFoldDB" id="A0A3B6CES4"/>
<feature type="region of interest" description="Disordered" evidence="1">
    <location>
        <begin position="53"/>
        <end position="147"/>
    </location>
</feature>
<evidence type="ECO:0000313" key="2">
    <source>
        <dbReference type="EnsemblPlants" id="TraesCS2B02G541200.1"/>
    </source>
</evidence>